<protein>
    <submittedName>
        <fullName evidence="1">Uncharacterized protein</fullName>
    </submittedName>
</protein>
<dbReference type="Proteomes" id="UP000324222">
    <property type="component" value="Unassembled WGS sequence"/>
</dbReference>
<keyword evidence="2" id="KW-1185">Reference proteome</keyword>
<comment type="caution">
    <text evidence="1">The sequence shown here is derived from an EMBL/GenBank/DDBJ whole genome shotgun (WGS) entry which is preliminary data.</text>
</comment>
<proteinExistence type="predicted"/>
<sequence length="157" mass="17400">MDVWQARCWEPRVIEVTKPSPNGKALRSPLRKVVVACCKQRRCQKGFEATGRKQAGGQTVGFSELFGTTAKEVVDYHDGDEGRCPLLPHLGWRHSPPHPPSAPVVSPSRQVGRRHSQLHSGEVAARGEGDTCRLQQRLLLLVFRLGGEGMLFPGMWP</sequence>
<reference evidence="1 2" key="1">
    <citation type="submission" date="2019-05" db="EMBL/GenBank/DDBJ databases">
        <title>Another draft genome of Portunus trituberculatus and its Hox gene families provides insights of decapod evolution.</title>
        <authorList>
            <person name="Jeong J.-H."/>
            <person name="Song I."/>
            <person name="Kim S."/>
            <person name="Choi T."/>
            <person name="Kim D."/>
            <person name="Ryu S."/>
            <person name="Kim W."/>
        </authorList>
    </citation>
    <scope>NUCLEOTIDE SEQUENCE [LARGE SCALE GENOMIC DNA]</scope>
    <source>
        <tissue evidence="1">Muscle</tissue>
    </source>
</reference>
<name>A0A5B7FX98_PORTR</name>
<evidence type="ECO:0000313" key="1">
    <source>
        <dbReference type="EMBL" id="MPC50206.1"/>
    </source>
</evidence>
<evidence type="ECO:0000313" key="2">
    <source>
        <dbReference type="Proteomes" id="UP000324222"/>
    </source>
</evidence>
<dbReference type="AlphaFoldDB" id="A0A5B7FX98"/>
<gene>
    <name evidence="1" type="ORF">E2C01_044029</name>
</gene>
<accession>A0A5B7FX98</accession>
<dbReference type="EMBL" id="VSRR010009346">
    <property type="protein sequence ID" value="MPC50206.1"/>
    <property type="molecule type" value="Genomic_DNA"/>
</dbReference>
<organism evidence="1 2">
    <name type="scientific">Portunus trituberculatus</name>
    <name type="common">Swimming crab</name>
    <name type="synonym">Neptunus trituberculatus</name>
    <dbReference type="NCBI Taxonomy" id="210409"/>
    <lineage>
        <taxon>Eukaryota</taxon>
        <taxon>Metazoa</taxon>
        <taxon>Ecdysozoa</taxon>
        <taxon>Arthropoda</taxon>
        <taxon>Crustacea</taxon>
        <taxon>Multicrustacea</taxon>
        <taxon>Malacostraca</taxon>
        <taxon>Eumalacostraca</taxon>
        <taxon>Eucarida</taxon>
        <taxon>Decapoda</taxon>
        <taxon>Pleocyemata</taxon>
        <taxon>Brachyura</taxon>
        <taxon>Eubrachyura</taxon>
        <taxon>Portunoidea</taxon>
        <taxon>Portunidae</taxon>
        <taxon>Portuninae</taxon>
        <taxon>Portunus</taxon>
    </lineage>
</organism>